<dbReference type="Pfam" id="PF14534">
    <property type="entry name" value="DUF4440"/>
    <property type="match status" value="1"/>
</dbReference>
<feature type="domain" description="DUF4440" evidence="1">
    <location>
        <begin position="2"/>
        <end position="95"/>
    </location>
</feature>
<accession>A0A919L4Y2</accession>
<dbReference type="InterPro" id="IPR027843">
    <property type="entry name" value="DUF4440"/>
</dbReference>
<gene>
    <name evidence="2" type="ORF">GCM10017771_10780</name>
</gene>
<evidence type="ECO:0000259" key="1">
    <source>
        <dbReference type="Pfam" id="PF14534"/>
    </source>
</evidence>
<dbReference type="InterPro" id="IPR032710">
    <property type="entry name" value="NTF2-like_dom_sf"/>
</dbReference>
<reference evidence="2" key="2">
    <citation type="submission" date="2020-09" db="EMBL/GenBank/DDBJ databases">
        <authorList>
            <person name="Sun Q."/>
            <person name="Zhou Y."/>
        </authorList>
    </citation>
    <scope>NUCLEOTIDE SEQUENCE</scope>
    <source>
        <strain evidence="2">CGMCC 4.7403</strain>
    </source>
</reference>
<evidence type="ECO:0000313" key="2">
    <source>
        <dbReference type="EMBL" id="GHH83649.1"/>
    </source>
</evidence>
<dbReference type="Gene3D" id="3.10.450.50">
    <property type="match status" value="1"/>
</dbReference>
<protein>
    <recommendedName>
        <fullName evidence="1">DUF4440 domain-containing protein</fullName>
    </recommendedName>
</protein>
<dbReference type="EMBL" id="BNAT01000003">
    <property type="protein sequence ID" value="GHH83649.1"/>
    <property type="molecule type" value="Genomic_DNA"/>
</dbReference>
<dbReference type="AlphaFoldDB" id="A0A919L4Y2"/>
<proteinExistence type="predicted"/>
<reference evidence="2" key="1">
    <citation type="journal article" date="2014" name="Int. J. Syst. Evol. Microbiol.">
        <title>Complete genome sequence of Corynebacterium casei LMG S-19264T (=DSM 44701T), isolated from a smear-ripened cheese.</title>
        <authorList>
            <consortium name="US DOE Joint Genome Institute (JGI-PGF)"/>
            <person name="Walter F."/>
            <person name="Albersmeier A."/>
            <person name="Kalinowski J."/>
            <person name="Ruckert C."/>
        </authorList>
    </citation>
    <scope>NUCLEOTIDE SEQUENCE</scope>
    <source>
        <strain evidence="2">CGMCC 4.7403</strain>
    </source>
</reference>
<dbReference type="Proteomes" id="UP000603227">
    <property type="component" value="Unassembled WGS sequence"/>
</dbReference>
<name>A0A919L4Y2_9ACTN</name>
<keyword evidence="3" id="KW-1185">Reference proteome</keyword>
<organism evidence="2 3">
    <name type="scientific">Streptomyces capitiformicae</name>
    <dbReference type="NCBI Taxonomy" id="2014920"/>
    <lineage>
        <taxon>Bacteria</taxon>
        <taxon>Bacillati</taxon>
        <taxon>Actinomycetota</taxon>
        <taxon>Actinomycetes</taxon>
        <taxon>Kitasatosporales</taxon>
        <taxon>Streptomycetaceae</taxon>
        <taxon>Streptomyces</taxon>
    </lineage>
</organism>
<evidence type="ECO:0000313" key="3">
    <source>
        <dbReference type="Proteomes" id="UP000603227"/>
    </source>
</evidence>
<sequence>MERDFDGFAELAHPDLSYTHSSGTLDTLDSFVGKCESAYFVYHRIDHVVDSVTVVGDTAVVIGEMRVSMSAGGIRRQLDNRSLGVWARADGTWKLLAHQATAKR</sequence>
<comment type="caution">
    <text evidence="2">The sequence shown here is derived from an EMBL/GenBank/DDBJ whole genome shotgun (WGS) entry which is preliminary data.</text>
</comment>
<dbReference type="SUPFAM" id="SSF54427">
    <property type="entry name" value="NTF2-like"/>
    <property type="match status" value="1"/>
</dbReference>